<gene>
    <name evidence="2" type="ORF">CRG98_001805</name>
</gene>
<protein>
    <submittedName>
        <fullName evidence="2">Uncharacterized protein</fullName>
    </submittedName>
</protein>
<evidence type="ECO:0000313" key="3">
    <source>
        <dbReference type="Proteomes" id="UP000233551"/>
    </source>
</evidence>
<name>A0A2I0LAZ8_PUNGR</name>
<evidence type="ECO:0000256" key="1">
    <source>
        <dbReference type="SAM" id="MobiDB-lite"/>
    </source>
</evidence>
<dbReference type="AlphaFoldDB" id="A0A2I0LAZ8"/>
<evidence type="ECO:0000313" key="2">
    <source>
        <dbReference type="EMBL" id="PKI77841.1"/>
    </source>
</evidence>
<proteinExistence type="predicted"/>
<keyword evidence="3" id="KW-1185">Reference proteome</keyword>
<sequence>MPPRSTIEDILDEEIFNAKEDELMLTVPISEVIQLPKLVEVHVTRSRKQRFSESVYWLRGVRNFMYEELRERVCKEKKAFKWQVKKQQKRINLSIREDQGDSSDNDNSRANSLNPGENDAAEDNQRICDRLLACTLRPRAVVGYWKLSRAVAGLSRRLLKSSRCSRTELGSPRWLLGGSTAASSFREVATGHFMAARHLVTARLLSVVSYWSGKRLATTSCSRATVG</sequence>
<feature type="region of interest" description="Disordered" evidence="1">
    <location>
        <begin position="93"/>
        <end position="121"/>
    </location>
</feature>
<dbReference type="Proteomes" id="UP000233551">
    <property type="component" value="Unassembled WGS sequence"/>
</dbReference>
<reference evidence="2 3" key="1">
    <citation type="submission" date="2017-11" db="EMBL/GenBank/DDBJ databases">
        <title>De-novo sequencing of pomegranate (Punica granatum L.) genome.</title>
        <authorList>
            <person name="Akparov Z."/>
            <person name="Amiraslanov A."/>
            <person name="Hajiyeva S."/>
            <person name="Abbasov M."/>
            <person name="Kaur K."/>
            <person name="Hamwieh A."/>
            <person name="Solovyev V."/>
            <person name="Salamov A."/>
            <person name="Braich B."/>
            <person name="Kosarev P."/>
            <person name="Mahmoud A."/>
            <person name="Hajiyev E."/>
            <person name="Babayeva S."/>
            <person name="Izzatullayeva V."/>
            <person name="Mammadov A."/>
            <person name="Mammadov A."/>
            <person name="Sharifova S."/>
            <person name="Ojaghi J."/>
            <person name="Eynullazada K."/>
            <person name="Bayramov B."/>
            <person name="Abdulazimova A."/>
            <person name="Shahmuradov I."/>
        </authorList>
    </citation>
    <scope>NUCLEOTIDE SEQUENCE [LARGE SCALE GENOMIC DNA]</scope>
    <source>
        <strain evidence="3">cv. AG2017</strain>
        <tissue evidence="2">Leaf</tissue>
    </source>
</reference>
<organism evidence="2 3">
    <name type="scientific">Punica granatum</name>
    <name type="common">Pomegranate</name>
    <dbReference type="NCBI Taxonomy" id="22663"/>
    <lineage>
        <taxon>Eukaryota</taxon>
        <taxon>Viridiplantae</taxon>
        <taxon>Streptophyta</taxon>
        <taxon>Embryophyta</taxon>
        <taxon>Tracheophyta</taxon>
        <taxon>Spermatophyta</taxon>
        <taxon>Magnoliopsida</taxon>
        <taxon>eudicotyledons</taxon>
        <taxon>Gunneridae</taxon>
        <taxon>Pentapetalae</taxon>
        <taxon>rosids</taxon>
        <taxon>malvids</taxon>
        <taxon>Myrtales</taxon>
        <taxon>Lythraceae</taxon>
        <taxon>Punica</taxon>
    </lineage>
</organism>
<dbReference type="EMBL" id="PGOL01000073">
    <property type="protein sequence ID" value="PKI77841.1"/>
    <property type="molecule type" value="Genomic_DNA"/>
</dbReference>
<comment type="caution">
    <text evidence="2">The sequence shown here is derived from an EMBL/GenBank/DDBJ whole genome shotgun (WGS) entry which is preliminary data.</text>
</comment>
<accession>A0A2I0LAZ8</accession>